<keyword evidence="3" id="KW-1185">Reference proteome</keyword>
<dbReference type="AlphaFoldDB" id="A0A0H4HYM9"/>
<evidence type="ECO:0000256" key="1">
    <source>
        <dbReference type="SAM" id="SignalP"/>
    </source>
</evidence>
<feature type="chain" id="PRO_5005206043" evidence="1">
    <location>
        <begin position="19"/>
        <end position="116"/>
    </location>
</feature>
<evidence type="ECO:0000313" key="3">
    <source>
        <dbReference type="Proteomes" id="UP000036406"/>
    </source>
</evidence>
<accession>A0A0H4HYM9</accession>
<gene>
    <name evidence="2" type="ORF">ABA45_04775</name>
</gene>
<protein>
    <submittedName>
        <fullName evidence="2">DNA polymerase IV</fullName>
    </submittedName>
</protein>
<dbReference type="STRING" id="330734.ABA45_04775"/>
<organism evidence="2 3">
    <name type="scientific">Marinobacter psychrophilus</name>
    <dbReference type="NCBI Taxonomy" id="330734"/>
    <lineage>
        <taxon>Bacteria</taxon>
        <taxon>Pseudomonadati</taxon>
        <taxon>Pseudomonadota</taxon>
        <taxon>Gammaproteobacteria</taxon>
        <taxon>Pseudomonadales</taxon>
        <taxon>Marinobacteraceae</taxon>
        <taxon>Marinobacter</taxon>
    </lineage>
</organism>
<evidence type="ECO:0000313" key="2">
    <source>
        <dbReference type="EMBL" id="AKO51816.1"/>
    </source>
</evidence>
<dbReference type="EMBL" id="CP011494">
    <property type="protein sequence ID" value="AKO51816.1"/>
    <property type="molecule type" value="Genomic_DNA"/>
</dbReference>
<dbReference type="Proteomes" id="UP000036406">
    <property type="component" value="Chromosome"/>
</dbReference>
<proteinExistence type="predicted"/>
<dbReference type="KEGG" id="mpq:ABA45_04775"/>
<dbReference type="RefSeq" id="WP_048384531.1">
    <property type="nucleotide sequence ID" value="NZ_CP011494.1"/>
</dbReference>
<dbReference type="PATRIC" id="fig|330734.3.peg.1017"/>
<sequence>MILRLFFTLLIINIVIFAAGADASEQTDSSDRGTVKEAVTMADVKQLQDVMAGRSYATIDQTEGSTDILAEVGSRLLTLSLASRDTPRRYAYETMRADHGFSLIDEGACLNLKWTF</sequence>
<keyword evidence="1" id="KW-0732">Signal</keyword>
<feature type="signal peptide" evidence="1">
    <location>
        <begin position="1"/>
        <end position="18"/>
    </location>
</feature>
<name>A0A0H4HYM9_9GAMM</name>
<reference evidence="2 3" key="1">
    <citation type="submission" date="2015-05" db="EMBL/GenBank/DDBJ databases">
        <title>Complete genome of Marinobacter psychrophilus strain 20041T isolated from sea-ice of the Canadian Basin.</title>
        <authorList>
            <person name="Song L."/>
            <person name="Ren L."/>
            <person name="Yu Y."/>
            <person name="Wang X."/>
        </authorList>
    </citation>
    <scope>NUCLEOTIDE SEQUENCE [LARGE SCALE GENOMIC DNA]</scope>
    <source>
        <strain evidence="2 3">20041</strain>
    </source>
</reference>